<dbReference type="Gene3D" id="3.40.50.1580">
    <property type="entry name" value="Nucleoside phosphorylase domain"/>
    <property type="match status" value="1"/>
</dbReference>
<keyword evidence="5" id="KW-0486">Methionine biosynthesis</keyword>
<dbReference type="UniPathway" id="UPA00904">
    <property type="reaction ID" value="UER00871"/>
</dbReference>
<comment type="pathway">
    <text evidence="1">Amino-acid biosynthesis; L-methionine biosynthesis via salvage pathway; S-methyl-5-thio-alpha-D-ribose 1-phosphate from S-methyl-5'-thioadenosine (hydrolase route): step 1/2.</text>
</comment>
<dbReference type="AlphaFoldDB" id="A0A2A6E4R1"/>
<dbReference type="SUPFAM" id="SSF53167">
    <property type="entry name" value="Purine and uridine phosphorylases"/>
    <property type="match status" value="1"/>
</dbReference>
<dbReference type="GO" id="GO:0005829">
    <property type="term" value="C:cytosol"/>
    <property type="evidence" value="ECO:0007669"/>
    <property type="project" value="TreeGrafter"/>
</dbReference>
<dbReference type="GO" id="GO:0019284">
    <property type="term" value="P:L-methionine salvage from S-adenosylmethionine"/>
    <property type="evidence" value="ECO:0007669"/>
    <property type="project" value="TreeGrafter"/>
</dbReference>
<dbReference type="PANTHER" id="PTHR46832:SF1">
    <property type="entry name" value="5'-METHYLTHIOADENOSINE_S-ADENOSYLHOMOCYSTEINE NUCLEOSIDASE"/>
    <property type="match status" value="1"/>
</dbReference>
<dbReference type="EC" id="3.2.2.9" evidence="2"/>
<evidence type="ECO:0000256" key="1">
    <source>
        <dbReference type="ARBA" id="ARBA00004945"/>
    </source>
</evidence>
<dbReference type="GO" id="GO:0019509">
    <property type="term" value="P:L-methionine salvage from methylthioadenosine"/>
    <property type="evidence" value="ECO:0007669"/>
    <property type="project" value="UniProtKB-UniPathway"/>
</dbReference>
<sequence>MSTEPIGIIGAMREEVERFLRELEEPVAETKAKVTFYRGRWCGRPVVVCRSGVGKVNAAVCTQMLIDRFGVGAVVFTGVAGALDPRLDIGDIVVSEDCMHHDMDVSPLGFPRGVIPFADVSVFPADKRLVELALEAGRSLAGRRVVVGRVLSGDCFVADRETVRALRDEFGGACTEMEGAATAQVCHLNGVPYVVIRSMSDRADGSAHVDFATFTGVAAENSFRLVREMVSKI</sequence>
<evidence type="ECO:0000256" key="5">
    <source>
        <dbReference type="ARBA" id="ARBA00023167"/>
    </source>
</evidence>
<dbReference type="InterPro" id="IPR000845">
    <property type="entry name" value="Nucleoside_phosphorylase_d"/>
</dbReference>
<evidence type="ECO:0000256" key="4">
    <source>
        <dbReference type="ARBA" id="ARBA00022801"/>
    </source>
</evidence>
<evidence type="ECO:0000313" key="7">
    <source>
        <dbReference type="EMBL" id="PDO11757.1"/>
    </source>
</evidence>
<dbReference type="InterPro" id="IPR010049">
    <property type="entry name" value="MTA_SAH_Nsdase"/>
</dbReference>
<evidence type="ECO:0000256" key="2">
    <source>
        <dbReference type="ARBA" id="ARBA00011974"/>
    </source>
</evidence>
<dbReference type="GO" id="GO:0008930">
    <property type="term" value="F:methylthioadenosine nucleosidase activity"/>
    <property type="evidence" value="ECO:0007669"/>
    <property type="project" value="InterPro"/>
</dbReference>
<dbReference type="GO" id="GO:0008782">
    <property type="term" value="F:adenosylhomocysteine nucleosidase activity"/>
    <property type="evidence" value="ECO:0007669"/>
    <property type="project" value="UniProtKB-EC"/>
</dbReference>
<feature type="domain" description="Nucleoside phosphorylase" evidence="6">
    <location>
        <begin position="5"/>
        <end position="230"/>
    </location>
</feature>
<gene>
    <name evidence="7" type="ORF">BLM47_01275</name>
</gene>
<proteinExistence type="predicted"/>
<protein>
    <recommendedName>
        <fullName evidence="2">adenosylhomocysteine nucleosidase</fullName>
        <ecNumber evidence="2">3.2.2.9</ecNumber>
    </recommendedName>
</protein>
<accession>A0A2A6E4R1</accession>
<dbReference type="Pfam" id="PF01048">
    <property type="entry name" value="PNP_UDP_1"/>
    <property type="match status" value="1"/>
</dbReference>
<dbReference type="InterPro" id="IPR035994">
    <property type="entry name" value="Nucleoside_phosphorylase_sf"/>
</dbReference>
<evidence type="ECO:0000256" key="3">
    <source>
        <dbReference type="ARBA" id="ARBA00022605"/>
    </source>
</evidence>
<name>A0A2A6E4R1_9BACL</name>
<dbReference type="EMBL" id="MOXJ01000001">
    <property type="protein sequence ID" value="PDO11757.1"/>
    <property type="molecule type" value="Genomic_DNA"/>
</dbReference>
<dbReference type="NCBIfam" id="NF004079">
    <property type="entry name" value="PRK05584.1"/>
    <property type="match status" value="1"/>
</dbReference>
<reference evidence="7 8" key="1">
    <citation type="submission" date="2016-12" db="EMBL/GenBank/DDBJ databases">
        <title>Candidatus Reconcilibacillus cellulovorans genome.</title>
        <authorList>
            <person name="Kolinko S."/>
            <person name="Wu Y.-W."/>
            <person name="Tachea F."/>
            <person name="Denzel E."/>
            <person name="Hiras J."/>
            <person name="Baecker N."/>
            <person name="Chan L.J."/>
            <person name="Eichorst S.A."/>
            <person name="Frey D."/>
            <person name="Adams P.D."/>
            <person name="Pray T."/>
            <person name="Tanjore D."/>
            <person name="Petzold C.J."/>
            <person name="Gladden J.M."/>
            <person name="Simmons B.A."/>
            <person name="Singer S.W."/>
        </authorList>
    </citation>
    <scope>NUCLEOTIDE SEQUENCE [LARGE SCALE GENOMIC DNA]</scope>
    <source>
        <strain evidence="7">JTherm</strain>
    </source>
</reference>
<organism evidence="7 8">
    <name type="scientific">Candidatus Reconcilbacillus cellulovorans</name>
    <dbReference type="NCBI Taxonomy" id="1906605"/>
    <lineage>
        <taxon>Bacteria</taxon>
        <taxon>Bacillati</taxon>
        <taxon>Bacillota</taxon>
        <taxon>Bacilli</taxon>
        <taxon>Bacillales</taxon>
        <taxon>Paenibacillaceae</taxon>
        <taxon>Candidatus Reconcilbacillus</taxon>
    </lineage>
</organism>
<dbReference type="PANTHER" id="PTHR46832">
    <property type="entry name" value="5'-METHYLTHIOADENOSINE/S-ADENOSYLHOMOCYSTEINE NUCLEOSIDASE"/>
    <property type="match status" value="1"/>
</dbReference>
<evidence type="ECO:0000313" key="8">
    <source>
        <dbReference type="Proteomes" id="UP000243688"/>
    </source>
</evidence>
<dbReference type="GO" id="GO:0009164">
    <property type="term" value="P:nucleoside catabolic process"/>
    <property type="evidence" value="ECO:0007669"/>
    <property type="project" value="InterPro"/>
</dbReference>
<keyword evidence="4" id="KW-0378">Hydrolase</keyword>
<dbReference type="NCBIfam" id="TIGR01704">
    <property type="entry name" value="MTA_SAH-Nsdase"/>
    <property type="match status" value="1"/>
</dbReference>
<evidence type="ECO:0000259" key="6">
    <source>
        <dbReference type="Pfam" id="PF01048"/>
    </source>
</evidence>
<dbReference type="Proteomes" id="UP000243688">
    <property type="component" value="Unassembled WGS sequence"/>
</dbReference>
<dbReference type="CDD" id="cd09008">
    <property type="entry name" value="MTAN"/>
    <property type="match status" value="1"/>
</dbReference>
<comment type="caution">
    <text evidence="7">The sequence shown here is derived from an EMBL/GenBank/DDBJ whole genome shotgun (WGS) entry which is preliminary data.</text>
</comment>
<keyword evidence="3" id="KW-0028">Amino-acid biosynthesis</keyword>